<dbReference type="InterPro" id="IPR011042">
    <property type="entry name" value="6-blade_b-propeller_TolB-like"/>
</dbReference>
<name>A0A5M4B5C8_9BACT</name>
<comment type="caution">
    <text evidence="2">The sequence shown here is derived from an EMBL/GenBank/DDBJ whole genome shotgun (WGS) entry which is preliminary data.</text>
</comment>
<evidence type="ECO:0008006" key="4">
    <source>
        <dbReference type="Google" id="ProtNLM"/>
    </source>
</evidence>
<proteinExistence type="predicted"/>
<dbReference type="Pfam" id="PF17170">
    <property type="entry name" value="DUF5128"/>
    <property type="match status" value="1"/>
</dbReference>
<protein>
    <recommendedName>
        <fullName evidence="4">6-bladed beta-propeller</fullName>
    </recommendedName>
</protein>
<accession>A0A5M4B5C8</accession>
<keyword evidence="3" id="KW-1185">Reference proteome</keyword>
<dbReference type="AlphaFoldDB" id="A0A5M4B5C8"/>
<dbReference type="Proteomes" id="UP000391834">
    <property type="component" value="Unassembled WGS sequence"/>
</dbReference>
<evidence type="ECO:0000313" key="2">
    <source>
        <dbReference type="EMBL" id="GET35101.1"/>
    </source>
</evidence>
<dbReference type="Gene3D" id="2.120.10.30">
    <property type="entry name" value="TolB, C-terminal domain"/>
    <property type="match status" value="1"/>
</dbReference>
<dbReference type="EMBL" id="BLAX01000001">
    <property type="protein sequence ID" value="GET35101.1"/>
    <property type="molecule type" value="Genomic_DNA"/>
</dbReference>
<sequence length="418" mass="48692">MMKKQHFPIQLSLLLAFLVATTLSCQERTKDEKSTSNSFYTIPFADILKHQREVKLSEFANDVNIIPLDNTKDALLGHFENIELTKNYIFVMCWKQPILQFSRTGKFIKYIGRIGKGPDEYTACMKMSVDEKNKRIYLQIADQGKMMVFNFDGEYVKTIANPAMEDFYNFWIWSRDSMQISYFEQAWGNQPFVFIEHNEKGDTLQGIPNHIFFDKNMQADPFYTMLYKDQNFEYRFGNKLHLKSCYNDTVYTYDANNKFVPQFAIDLGKHKLPADLAYERKWTRSMPGDLCWTGVHETSNYVFIPYGYHFDPNKPKTKNGDLGYVLYNKQTKEGVAIKETKQGGFINDITGGPDFRPTYTNDSTAVMLVSALDMKQYLESDAFKNQEVKFPERKKKLEELGKSIKEDDNSFLVVAKLK</sequence>
<evidence type="ECO:0000313" key="3">
    <source>
        <dbReference type="Proteomes" id="UP000391834"/>
    </source>
</evidence>
<gene>
    <name evidence="2" type="ORF">PbJCM13498_39640</name>
</gene>
<feature type="signal peptide" evidence="1">
    <location>
        <begin position="1"/>
        <end position="25"/>
    </location>
</feature>
<dbReference type="RefSeq" id="WP_025864923.1">
    <property type="nucleotide sequence ID" value="NZ_BLAX01000001.1"/>
</dbReference>
<dbReference type="PROSITE" id="PS51257">
    <property type="entry name" value="PROKAR_LIPOPROTEIN"/>
    <property type="match status" value="1"/>
</dbReference>
<organism evidence="2 3">
    <name type="scientific">Prolixibacter bellariivorans</name>
    <dbReference type="NCBI Taxonomy" id="314319"/>
    <lineage>
        <taxon>Bacteria</taxon>
        <taxon>Pseudomonadati</taxon>
        <taxon>Bacteroidota</taxon>
        <taxon>Bacteroidia</taxon>
        <taxon>Marinilabiliales</taxon>
        <taxon>Prolixibacteraceae</taxon>
        <taxon>Prolixibacter</taxon>
    </lineage>
</organism>
<evidence type="ECO:0000256" key="1">
    <source>
        <dbReference type="SAM" id="SignalP"/>
    </source>
</evidence>
<dbReference type="OrthoDB" id="1110188at2"/>
<reference evidence="2 3" key="1">
    <citation type="submission" date="2019-10" db="EMBL/GenBank/DDBJ databases">
        <title>Prolixibacter strains distinguished by the presence of nitrate reductase genes were adept at nitrate-dependent anaerobic corrosion of metallic iron and carbon steel.</title>
        <authorList>
            <person name="Iino T."/>
            <person name="Shono N."/>
            <person name="Ito K."/>
            <person name="Nakamura R."/>
            <person name="Sueoka K."/>
            <person name="Harayama S."/>
            <person name="Ohkuma M."/>
        </authorList>
    </citation>
    <scope>NUCLEOTIDE SEQUENCE [LARGE SCALE GENOMIC DNA]</scope>
    <source>
        <strain evidence="2 3">JCM 13498</strain>
    </source>
</reference>
<feature type="chain" id="PRO_5024386835" description="6-bladed beta-propeller" evidence="1">
    <location>
        <begin position="26"/>
        <end position="418"/>
    </location>
</feature>
<keyword evidence="1" id="KW-0732">Signal</keyword>